<sequence>MTAAAPSCTVEFRVRYAETDQMGIVYHANYLPWCEIGRTELIRRLWKSYAQVEREDGVLLAVTDVALRYHAAARYDDLIRVTTTLEGVRSRAVAFTYLVERVNDGGIDRLVSARTGLTAIDRHGALRTLPPELLAAFRNPVPELG</sequence>
<dbReference type="PANTHER" id="PTHR31793:SF27">
    <property type="entry name" value="NOVEL THIOESTERASE SUPERFAMILY DOMAIN AND SAPOSIN A-TYPE DOMAIN CONTAINING PROTEIN (0610012H03RIK)"/>
    <property type="match status" value="1"/>
</dbReference>
<evidence type="ECO:0000256" key="1">
    <source>
        <dbReference type="ARBA" id="ARBA00005953"/>
    </source>
</evidence>
<dbReference type="PROSITE" id="PS01328">
    <property type="entry name" value="4HBCOA_THIOESTERASE"/>
    <property type="match status" value="1"/>
</dbReference>
<dbReference type="EMBL" id="CADCTW010000163">
    <property type="protein sequence ID" value="CAA9348981.1"/>
    <property type="molecule type" value="Genomic_DNA"/>
</dbReference>
<dbReference type="InterPro" id="IPR008272">
    <property type="entry name" value="HB-CoA_thioesterase_AS"/>
</dbReference>
<dbReference type="InterPro" id="IPR050563">
    <property type="entry name" value="4-hydroxybenzoyl-CoA_TE"/>
</dbReference>
<reference evidence="3" key="1">
    <citation type="submission" date="2020-02" db="EMBL/GenBank/DDBJ databases">
        <authorList>
            <person name="Meier V. D."/>
        </authorList>
    </citation>
    <scope>NUCLEOTIDE SEQUENCE</scope>
    <source>
        <strain evidence="3">AVDCRST_MAG68</strain>
    </source>
</reference>
<dbReference type="InterPro" id="IPR029069">
    <property type="entry name" value="HotDog_dom_sf"/>
</dbReference>
<dbReference type="InterPro" id="IPR006684">
    <property type="entry name" value="YbgC/YbaW"/>
</dbReference>
<dbReference type="NCBIfam" id="TIGR00051">
    <property type="entry name" value="YbgC/FadM family acyl-CoA thioesterase"/>
    <property type="match status" value="1"/>
</dbReference>
<dbReference type="PANTHER" id="PTHR31793">
    <property type="entry name" value="4-HYDROXYBENZOYL-COA THIOESTERASE FAMILY MEMBER"/>
    <property type="match status" value="1"/>
</dbReference>
<dbReference type="AlphaFoldDB" id="A0A6J4M5B9"/>
<keyword evidence="2" id="KW-0378">Hydrolase</keyword>
<organism evidence="3">
    <name type="scientific">uncultured Gemmatimonadota bacterium</name>
    <dbReference type="NCBI Taxonomy" id="203437"/>
    <lineage>
        <taxon>Bacteria</taxon>
        <taxon>Pseudomonadati</taxon>
        <taxon>Gemmatimonadota</taxon>
        <taxon>environmental samples</taxon>
    </lineage>
</organism>
<dbReference type="SUPFAM" id="SSF54637">
    <property type="entry name" value="Thioesterase/thiol ester dehydrase-isomerase"/>
    <property type="match status" value="1"/>
</dbReference>
<dbReference type="GO" id="GO:0047617">
    <property type="term" value="F:fatty acyl-CoA hydrolase activity"/>
    <property type="evidence" value="ECO:0007669"/>
    <property type="project" value="TreeGrafter"/>
</dbReference>
<proteinExistence type="inferred from homology"/>
<comment type="similarity">
    <text evidence="1">Belongs to the 4-hydroxybenzoyl-CoA thioesterase family.</text>
</comment>
<dbReference type="Pfam" id="PF13279">
    <property type="entry name" value="4HBT_2"/>
    <property type="match status" value="1"/>
</dbReference>
<gene>
    <name evidence="3" type="ORF">AVDCRST_MAG68-3472</name>
</gene>
<accession>A0A6J4M5B9</accession>
<dbReference type="CDD" id="cd00586">
    <property type="entry name" value="4HBT"/>
    <property type="match status" value="1"/>
</dbReference>
<dbReference type="PIRSF" id="PIRSF003230">
    <property type="entry name" value="YbgC"/>
    <property type="match status" value="1"/>
</dbReference>
<name>A0A6J4M5B9_9BACT</name>
<evidence type="ECO:0000256" key="2">
    <source>
        <dbReference type="ARBA" id="ARBA00022801"/>
    </source>
</evidence>
<evidence type="ECO:0000313" key="3">
    <source>
        <dbReference type="EMBL" id="CAA9348981.1"/>
    </source>
</evidence>
<dbReference type="Gene3D" id="3.10.129.10">
    <property type="entry name" value="Hotdog Thioesterase"/>
    <property type="match status" value="1"/>
</dbReference>
<protein>
    <submittedName>
        <fullName evidence="3">4-hydroxybenzoyl-CoA thioesterase family active site</fullName>
    </submittedName>
</protein>